<dbReference type="AlphaFoldDB" id="A0A7C3F577"/>
<comment type="caution">
    <text evidence="1">The sequence shown here is derived from an EMBL/GenBank/DDBJ whole genome shotgun (WGS) entry which is preliminary data.</text>
</comment>
<evidence type="ECO:0000313" key="1">
    <source>
        <dbReference type="EMBL" id="HFK20062.1"/>
    </source>
</evidence>
<organism evidence="1">
    <name type="scientific">Candidatus Methanomethylicus mesodigestus</name>
    <dbReference type="NCBI Taxonomy" id="1867258"/>
    <lineage>
        <taxon>Archaea</taxon>
        <taxon>Thermoproteota</taxon>
        <taxon>Methanosuratincolia</taxon>
        <taxon>Candidatus Methanomethylicales</taxon>
        <taxon>Candidatus Methanomethylicaceae</taxon>
        <taxon>Candidatus Methanomethylicus</taxon>
    </lineage>
</organism>
<proteinExistence type="predicted"/>
<gene>
    <name evidence="1" type="ORF">ENS19_02155</name>
</gene>
<evidence type="ECO:0008006" key="2">
    <source>
        <dbReference type="Google" id="ProtNLM"/>
    </source>
</evidence>
<name>A0A7C3F577_9CREN</name>
<sequence>MMRRGTGQIDLLLAFVLLLGLVICNVITLEYIEAEGDRTNQLIEEYRSVISNNSYITDNATGNMYPAGGVHGDP</sequence>
<accession>A0A7C3F577</accession>
<reference evidence="1" key="1">
    <citation type="journal article" date="2020" name="mSystems">
        <title>Genome- and Community-Level Interaction Insights into Carbon Utilization and Element Cycling Functions of Hydrothermarchaeota in Hydrothermal Sediment.</title>
        <authorList>
            <person name="Zhou Z."/>
            <person name="Liu Y."/>
            <person name="Xu W."/>
            <person name="Pan J."/>
            <person name="Luo Z.H."/>
            <person name="Li M."/>
        </authorList>
    </citation>
    <scope>NUCLEOTIDE SEQUENCE [LARGE SCALE GENOMIC DNA]</scope>
    <source>
        <strain evidence="1">SpSt-468</strain>
    </source>
</reference>
<dbReference type="EMBL" id="DSTX01000002">
    <property type="protein sequence ID" value="HFK20062.1"/>
    <property type="molecule type" value="Genomic_DNA"/>
</dbReference>
<protein>
    <recommendedName>
        <fullName evidence="2">Class III signal peptide-containing protein</fullName>
    </recommendedName>
</protein>